<dbReference type="InParanoid" id="E4XKH1"/>
<feature type="region of interest" description="Disordered" evidence="2">
    <location>
        <begin position="91"/>
        <end position="120"/>
    </location>
</feature>
<evidence type="ECO:0000313" key="5">
    <source>
        <dbReference type="Proteomes" id="UP000001307"/>
    </source>
</evidence>
<dbReference type="AlphaFoldDB" id="E4XKH1"/>
<dbReference type="EMBL" id="FN653064">
    <property type="protein sequence ID" value="CBY24960.1"/>
    <property type="molecule type" value="Genomic_DNA"/>
</dbReference>
<dbReference type="Pfam" id="PF00086">
    <property type="entry name" value="Thyroglobulin_1"/>
    <property type="match status" value="1"/>
</dbReference>
<evidence type="ECO:0000313" key="4">
    <source>
        <dbReference type="EMBL" id="CBY24960.1"/>
    </source>
</evidence>
<feature type="compositionally biased region" description="Low complexity" evidence="2">
    <location>
        <begin position="103"/>
        <end position="120"/>
    </location>
</feature>
<proteinExistence type="predicted"/>
<dbReference type="InterPro" id="IPR000716">
    <property type="entry name" value="Thyroglobulin_1"/>
</dbReference>
<dbReference type="OrthoDB" id="10026631at2759"/>
<evidence type="ECO:0000256" key="2">
    <source>
        <dbReference type="SAM" id="MobiDB-lite"/>
    </source>
</evidence>
<name>E4XKH1_OIKDI</name>
<gene>
    <name evidence="4" type="ORF">GSOID_T00013134001</name>
</gene>
<accession>E4XKH1</accession>
<dbReference type="SUPFAM" id="SSF57610">
    <property type="entry name" value="Thyroglobulin type-1 domain"/>
    <property type="match status" value="1"/>
</dbReference>
<reference evidence="4" key="1">
    <citation type="journal article" date="2010" name="Science">
        <title>Plasticity of animal genome architecture unmasked by rapid evolution of a pelagic tunicate.</title>
        <authorList>
            <person name="Denoeud F."/>
            <person name="Henriet S."/>
            <person name="Mungpakdee S."/>
            <person name="Aury J.M."/>
            <person name="Da Silva C."/>
            <person name="Brinkmann H."/>
            <person name="Mikhaleva J."/>
            <person name="Olsen L.C."/>
            <person name="Jubin C."/>
            <person name="Canestro C."/>
            <person name="Bouquet J.M."/>
            <person name="Danks G."/>
            <person name="Poulain J."/>
            <person name="Campsteijn C."/>
            <person name="Adamski M."/>
            <person name="Cross I."/>
            <person name="Yadetie F."/>
            <person name="Muffato M."/>
            <person name="Louis A."/>
            <person name="Butcher S."/>
            <person name="Tsagkogeorga G."/>
            <person name="Konrad A."/>
            <person name="Singh S."/>
            <person name="Jensen M.F."/>
            <person name="Cong E.H."/>
            <person name="Eikeseth-Otteraa H."/>
            <person name="Noel B."/>
            <person name="Anthouard V."/>
            <person name="Porcel B.M."/>
            <person name="Kachouri-Lafond R."/>
            <person name="Nishino A."/>
            <person name="Ugolini M."/>
            <person name="Chourrout P."/>
            <person name="Nishida H."/>
            <person name="Aasland R."/>
            <person name="Huzurbazar S."/>
            <person name="Westhof E."/>
            <person name="Delsuc F."/>
            <person name="Lehrach H."/>
            <person name="Reinhardt R."/>
            <person name="Weissenbach J."/>
            <person name="Roy S.W."/>
            <person name="Artiguenave F."/>
            <person name="Postlethwait J.H."/>
            <person name="Manak J.R."/>
            <person name="Thompson E.M."/>
            <person name="Jaillon O."/>
            <person name="Du Pasquier L."/>
            <person name="Boudinot P."/>
            <person name="Liberles D.A."/>
            <person name="Volff J.N."/>
            <person name="Philippe H."/>
            <person name="Lenhard B."/>
            <person name="Roest Crollius H."/>
            <person name="Wincker P."/>
            <person name="Chourrout D."/>
        </authorList>
    </citation>
    <scope>NUCLEOTIDE SEQUENCE [LARGE SCALE GENOMIC DNA]</scope>
</reference>
<keyword evidence="1" id="KW-1015">Disulfide bond</keyword>
<organism evidence="4">
    <name type="scientific">Oikopleura dioica</name>
    <name type="common">Tunicate</name>
    <dbReference type="NCBI Taxonomy" id="34765"/>
    <lineage>
        <taxon>Eukaryota</taxon>
        <taxon>Metazoa</taxon>
        <taxon>Chordata</taxon>
        <taxon>Tunicata</taxon>
        <taxon>Appendicularia</taxon>
        <taxon>Copelata</taxon>
        <taxon>Oikopleuridae</taxon>
        <taxon>Oikopleura</taxon>
    </lineage>
</organism>
<evidence type="ECO:0000256" key="1">
    <source>
        <dbReference type="ARBA" id="ARBA00023157"/>
    </source>
</evidence>
<dbReference type="Proteomes" id="UP000001307">
    <property type="component" value="Unassembled WGS sequence"/>
</dbReference>
<keyword evidence="5" id="KW-1185">Reference proteome</keyword>
<evidence type="ECO:0000259" key="3">
    <source>
        <dbReference type="Pfam" id="PF00086"/>
    </source>
</evidence>
<sequence length="262" mass="29032">MKTIAIFGTIYQAALVRNYQYAHYDDESWRSPIYESFLESQWSDTPCYDYIHSVHSSKWRNDGLFLPDCNADGLYHPTQCNFQNHRTSIDKKGRYPVSRPTERSTTTTDTPTTTTEESTTSFKWLETATQFQLDSTSAEATTEFPIFETSTEPVGSTAAETTSSFAKTTTFSNTAAPEKSTTTEEFIQIELFPVLNGNGESDENEVSKIVTLSGPGIFAAPKEEDFVKFSSSNFAVAMMKAPADDAVLVESSADFEEGSGGF</sequence>
<protein>
    <recommendedName>
        <fullName evidence="3">Thyroglobulin type-1 domain-containing protein</fullName>
    </recommendedName>
</protein>
<feature type="domain" description="Thyroglobulin type-1" evidence="3">
    <location>
        <begin position="57"/>
        <end position="83"/>
    </location>
</feature>
<dbReference type="Gene3D" id="4.10.800.10">
    <property type="entry name" value="Thyroglobulin type-1"/>
    <property type="match status" value="1"/>
</dbReference>
<dbReference type="InterPro" id="IPR036857">
    <property type="entry name" value="Thyroglobulin_1_sf"/>
</dbReference>